<dbReference type="CDD" id="cd00067">
    <property type="entry name" value="GAL4"/>
    <property type="match status" value="1"/>
</dbReference>
<accession>A0A5J5EC97</accession>
<dbReference type="SUPFAM" id="SSF57701">
    <property type="entry name" value="Zn2/Cys6 DNA-binding domain"/>
    <property type="match status" value="1"/>
</dbReference>
<dbReference type="PANTHER" id="PTHR47784">
    <property type="entry name" value="STEROL UPTAKE CONTROL PROTEIN 2"/>
    <property type="match status" value="1"/>
</dbReference>
<dbReference type="PROSITE" id="PS50048">
    <property type="entry name" value="ZN2_CY6_FUNGAL_2"/>
    <property type="match status" value="1"/>
</dbReference>
<dbReference type="Pfam" id="PF00172">
    <property type="entry name" value="Zn_clus"/>
    <property type="match status" value="1"/>
</dbReference>
<dbReference type="EMBL" id="VXIS01000637">
    <property type="protein sequence ID" value="KAA8892676.1"/>
    <property type="molecule type" value="Genomic_DNA"/>
</dbReference>
<dbReference type="Pfam" id="PF11951">
    <property type="entry name" value="Fungal_trans_2"/>
    <property type="match status" value="1"/>
</dbReference>
<sequence length="400" mass="44781">HRKSRNGCRTCRGRRVKCDEVHPICSNCQRRELACVYGPKPVVAAAAAPPPARIEVQSLLTSSSSPTPPPTTTTTTTTTQKPQPREPQPHPTQAFLSLFHGRISTPPPAGVVELDLTRLELLHHYSTSTYSSFANHTGWQKVWRDTVPQLGFQHPFVLHATLAITALHLSVLHRARSEHYEMLAASCYHDALVALRNVLPRAASLEGNALFVASTFIAIYVFACPAVRGRNDDPRALTWFPVLRGVQAVLHGEWKAVSSEFAPLSMASPTGESSLPPLPELERMFDDIQDPNQHKAYRDATAKLRHAWDVYRQASDEFWLPAAFLWPVKISDAFVHLLMERQPPALVLLAHYSALFSKLSGFWWIGTRAKEELDAIERVVGERWSLWLVWVRNVCDANSS</sequence>
<dbReference type="Gene3D" id="4.10.240.10">
    <property type="entry name" value="Zn(2)-C6 fungal-type DNA-binding domain"/>
    <property type="match status" value="1"/>
</dbReference>
<evidence type="ECO:0000256" key="2">
    <source>
        <dbReference type="SAM" id="MobiDB-lite"/>
    </source>
</evidence>
<dbReference type="InterPro" id="IPR001138">
    <property type="entry name" value="Zn2Cys6_DnaBD"/>
</dbReference>
<evidence type="ECO:0000256" key="1">
    <source>
        <dbReference type="ARBA" id="ARBA00023242"/>
    </source>
</evidence>
<dbReference type="InterPro" id="IPR053157">
    <property type="entry name" value="Sterol_Uptake_Regulator"/>
</dbReference>
<evidence type="ECO:0000313" key="4">
    <source>
        <dbReference type="EMBL" id="KAA8892676.1"/>
    </source>
</evidence>
<dbReference type="Proteomes" id="UP000326924">
    <property type="component" value="Unassembled WGS sequence"/>
</dbReference>
<comment type="caution">
    <text evidence="4">The sequence shown here is derived from an EMBL/GenBank/DDBJ whole genome shotgun (WGS) entry which is preliminary data.</text>
</comment>
<dbReference type="PROSITE" id="PS00463">
    <property type="entry name" value="ZN2_CY6_FUNGAL_1"/>
    <property type="match status" value="1"/>
</dbReference>
<reference evidence="4 5" key="1">
    <citation type="submission" date="2019-09" db="EMBL/GenBank/DDBJ databases">
        <title>Draft genome of the ectomycorrhizal ascomycete Sphaerosporella brunnea.</title>
        <authorList>
            <consortium name="DOE Joint Genome Institute"/>
            <person name="Benucci G.M."/>
            <person name="Marozzi G."/>
            <person name="Antonielli L."/>
            <person name="Sanchez S."/>
            <person name="Marco P."/>
            <person name="Wang X."/>
            <person name="Falini L.B."/>
            <person name="Barry K."/>
            <person name="Haridas S."/>
            <person name="Lipzen A."/>
            <person name="Labutti K."/>
            <person name="Grigoriev I.V."/>
            <person name="Murat C."/>
            <person name="Martin F."/>
            <person name="Albertini E."/>
            <person name="Donnini D."/>
            <person name="Bonito G."/>
        </authorList>
    </citation>
    <scope>NUCLEOTIDE SEQUENCE [LARGE SCALE GENOMIC DNA]</scope>
    <source>
        <strain evidence="4 5">Sb_GMNB300</strain>
    </source>
</reference>
<proteinExistence type="predicted"/>
<dbReference type="InterPro" id="IPR021858">
    <property type="entry name" value="Fun_TF"/>
</dbReference>
<dbReference type="InParanoid" id="A0A5J5EC97"/>
<dbReference type="OrthoDB" id="3546279at2759"/>
<feature type="non-terminal residue" evidence="4">
    <location>
        <position position="1"/>
    </location>
</feature>
<keyword evidence="5" id="KW-1185">Reference proteome</keyword>
<organism evidence="4 5">
    <name type="scientific">Sphaerosporella brunnea</name>
    <dbReference type="NCBI Taxonomy" id="1250544"/>
    <lineage>
        <taxon>Eukaryota</taxon>
        <taxon>Fungi</taxon>
        <taxon>Dikarya</taxon>
        <taxon>Ascomycota</taxon>
        <taxon>Pezizomycotina</taxon>
        <taxon>Pezizomycetes</taxon>
        <taxon>Pezizales</taxon>
        <taxon>Pyronemataceae</taxon>
        <taxon>Sphaerosporella</taxon>
    </lineage>
</organism>
<evidence type="ECO:0000259" key="3">
    <source>
        <dbReference type="PROSITE" id="PS50048"/>
    </source>
</evidence>
<dbReference type="GO" id="GO:0008270">
    <property type="term" value="F:zinc ion binding"/>
    <property type="evidence" value="ECO:0007669"/>
    <property type="project" value="InterPro"/>
</dbReference>
<protein>
    <recommendedName>
        <fullName evidence="3">Zn(2)-C6 fungal-type domain-containing protein</fullName>
    </recommendedName>
</protein>
<feature type="region of interest" description="Disordered" evidence="2">
    <location>
        <begin position="58"/>
        <end position="92"/>
    </location>
</feature>
<dbReference type="PANTHER" id="PTHR47784:SF5">
    <property type="entry name" value="STEROL UPTAKE CONTROL PROTEIN 2"/>
    <property type="match status" value="1"/>
</dbReference>
<dbReference type="InterPro" id="IPR036864">
    <property type="entry name" value="Zn2-C6_fun-type_DNA-bd_sf"/>
</dbReference>
<gene>
    <name evidence="4" type="ORF">FN846DRAFT_982488</name>
</gene>
<dbReference type="SMART" id="SM00066">
    <property type="entry name" value="GAL4"/>
    <property type="match status" value="1"/>
</dbReference>
<evidence type="ECO:0000313" key="5">
    <source>
        <dbReference type="Proteomes" id="UP000326924"/>
    </source>
</evidence>
<dbReference type="GO" id="GO:0001228">
    <property type="term" value="F:DNA-binding transcription activator activity, RNA polymerase II-specific"/>
    <property type="evidence" value="ECO:0007669"/>
    <property type="project" value="TreeGrafter"/>
</dbReference>
<keyword evidence="1" id="KW-0539">Nucleus</keyword>
<name>A0A5J5EC97_9PEZI</name>
<feature type="domain" description="Zn(2)-C6 fungal-type" evidence="3">
    <location>
        <begin position="7"/>
        <end position="37"/>
    </location>
</feature>
<dbReference type="AlphaFoldDB" id="A0A5J5EC97"/>